<accession>A0A6A7K9G3</accession>
<dbReference type="InterPro" id="IPR050857">
    <property type="entry name" value="D-2-hydroxyacid_DH"/>
</dbReference>
<evidence type="ECO:0000259" key="6">
    <source>
        <dbReference type="Pfam" id="PF02826"/>
    </source>
</evidence>
<dbReference type="Gene3D" id="3.40.50.720">
    <property type="entry name" value="NAD(P)-binding Rossmann-like Domain"/>
    <property type="match status" value="2"/>
</dbReference>
<dbReference type="PROSITE" id="PS00671">
    <property type="entry name" value="D_2_HYDROXYACID_DH_3"/>
    <property type="match status" value="1"/>
</dbReference>
<dbReference type="InterPro" id="IPR006140">
    <property type="entry name" value="D-isomer_DH_NAD-bd"/>
</dbReference>
<evidence type="ECO:0000313" key="8">
    <source>
        <dbReference type="Proteomes" id="UP000440004"/>
    </source>
</evidence>
<keyword evidence="3" id="KW-0520">NAD</keyword>
<feature type="domain" description="D-isomer specific 2-hydroxyacid dehydrogenase catalytic" evidence="5">
    <location>
        <begin position="25"/>
        <end position="305"/>
    </location>
</feature>
<dbReference type="AlphaFoldDB" id="A0A6A7K9G3"/>
<sequence length="307" mass="33451">MKVFLNEFIHPAAVKRLSEFATITEDLTDIKSVDAIILRTLKVDRKLMETAVNLKVIGKHGVGVNTIDVEAAKELGIKVVYTPTANTNSVAELTLALIMDIARNITMADRKSRDNQFDKIAPPELSGTEITGKTLGLIGMGNIAQRLSIIMKSGFGVKVIGYDPYVNHEKAKQLSISKKETVGEIIKEADIVNISVPLNKSTENLVSGELFNMFKKDAILVNAARGGVVNEDDLYNALRNKTLRAAACDAFVVEPPTNENKLLSLDNFVATPHIGANTIEALLRMGMDVVEDVKLVLHGNKAINEIC</sequence>
<dbReference type="EMBL" id="WHNX01000014">
    <property type="protein sequence ID" value="MPW26118.1"/>
    <property type="molecule type" value="Genomic_DNA"/>
</dbReference>
<comment type="caution">
    <text evidence="7">The sequence shown here is derived from an EMBL/GenBank/DDBJ whole genome shotgun (WGS) entry which is preliminary data.</text>
</comment>
<proteinExistence type="inferred from homology"/>
<dbReference type="GO" id="GO:0051287">
    <property type="term" value="F:NAD binding"/>
    <property type="evidence" value="ECO:0007669"/>
    <property type="project" value="InterPro"/>
</dbReference>
<protein>
    <submittedName>
        <fullName evidence="7">3-phosphoglycerate dehydrogenase</fullName>
    </submittedName>
</protein>
<dbReference type="PANTHER" id="PTHR42789">
    <property type="entry name" value="D-ISOMER SPECIFIC 2-HYDROXYACID DEHYDROGENASE FAMILY PROTEIN (AFU_ORTHOLOGUE AFUA_6G10090)"/>
    <property type="match status" value="1"/>
</dbReference>
<dbReference type="Pfam" id="PF02826">
    <property type="entry name" value="2-Hacid_dh_C"/>
    <property type="match status" value="1"/>
</dbReference>
<dbReference type="FunFam" id="3.40.50.720:FF:000203">
    <property type="entry name" value="D-3-phosphoglycerate dehydrogenase (SerA)"/>
    <property type="match status" value="1"/>
</dbReference>
<evidence type="ECO:0000313" key="7">
    <source>
        <dbReference type="EMBL" id="MPW26118.1"/>
    </source>
</evidence>
<name>A0A6A7K9G3_9FIRM</name>
<keyword evidence="8" id="KW-1185">Reference proteome</keyword>
<dbReference type="RefSeq" id="WP_152804312.1">
    <property type="nucleotide sequence ID" value="NZ_WHNX01000014.1"/>
</dbReference>
<comment type="similarity">
    <text evidence="1 4">Belongs to the D-isomer specific 2-hydroxyacid dehydrogenase family.</text>
</comment>
<reference evidence="7 8" key="1">
    <citation type="submission" date="2019-10" db="EMBL/GenBank/DDBJ databases">
        <title>Alkalibaculum tamaniensis sp.nov., a new alkaliphilic acetogen, isolated on methoxylated aromatics from a mud volcano.</title>
        <authorList>
            <person name="Khomyakova M.A."/>
            <person name="Merkel A.Y."/>
            <person name="Bonch-Osmolovskaya E.A."/>
            <person name="Slobodkin A.I."/>
        </authorList>
    </citation>
    <scope>NUCLEOTIDE SEQUENCE [LARGE SCALE GENOMIC DNA]</scope>
    <source>
        <strain evidence="7 8">M08DMB</strain>
    </source>
</reference>
<dbReference type="InterPro" id="IPR006139">
    <property type="entry name" value="D-isomer_2_OHA_DH_cat_dom"/>
</dbReference>
<dbReference type="SUPFAM" id="SSF52283">
    <property type="entry name" value="Formate/glycerate dehydrogenase catalytic domain-like"/>
    <property type="match status" value="1"/>
</dbReference>
<dbReference type="Pfam" id="PF00389">
    <property type="entry name" value="2-Hacid_dh"/>
    <property type="match status" value="1"/>
</dbReference>
<organism evidence="7 8">
    <name type="scientific">Alkalibaculum sporogenes</name>
    <dbReference type="NCBI Taxonomy" id="2655001"/>
    <lineage>
        <taxon>Bacteria</taxon>
        <taxon>Bacillati</taxon>
        <taxon>Bacillota</taxon>
        <taxon>Clostridia</taxon>
        <taxon>Eubacteriales</taxon>
        <taxon>Eubacteriaceae</taxon>
        <taxon>Alkalibaculum</taxon>
    </lineage>
</organism>
<gene>
    <name evidence="7" type="ORF">GC105_09975</name>
</gene>
<evidence type="ECO:0000256" key="4">
    <source>
        <dbReference type="RuleBase" id="RU003719"/>
    </source>
</evidence>
<dbReference type="InterPro" id="IPR029753">
    <property type="entry name" value="D-isomer_DH_CS"/>
</dbReference>
<evidence type="ECO:0000256" key="1">
    <source>
        <dbReference type="ARBA" id="ARBA00005854"/>
    </source>
</evidence>
<dbReference type="GO" id="GO:0016616">
    <property type="term" value="F:oxidoreductase activity, acting on the CH-OH group of donors, NAD or NADP as acceptor"/>
    <property type="evidence" value="ECO:0007669"/>
    <property type="project" value="InterPro"/>
</dbReference>
<dbReference type="PANTHER" id="PTHR42789:SF1">
    <property type="entry name" value="D-ISOMER SPECIFIC 2-HYDROXYACID DEHYDROGENASE FAMILY PROTEIN (AFU_ORTHOLOGUE AFUA_6G10090)"/>
    <property type="match status" value="1"/>
</dbReference>
<evidence type="ECO:0000256" key="3">
    <source>
        <dbReference type="ARBA" id="ARBA00023027"/>
    </source>
</evidence>
<evidence type="ECO:0000256" key="2">
    <source>
        <dbReference type="ARBA" id="ARBA00023002"/>
    </source>
</evidence>
<dbReference type="SUPFAM" id="SSF51735">
    <property type="entry name" value="NAD(P)-binding Rossmann-fold domains"/>
    <property type="match status" value="1"/>
</dbReference>
<keyword evidence="2 4" id="KW-0560">Oxidoreductase</keyword>
<dbReference type="CDD" id="cd12173">
    <property type="entry name" value="PGDH_4"/>
    <property type="match status" value="1"/>
</dbReference>
<feature type="domain" description="D-isomer specific 2-hydroxyacid dehydrogenase NAD-binding" evidence="6">
    <location>
        <begin position="95"/>
        <end position="275"/>
    </location>
</feature>
<dbReference type="InterPro" id="IPR036291">
    <property type="entry name" value="NAD(P)-bd_dom_sf"/>
</dbReference>
<dbReference type="Proteomes" id="UP000440004">
    <property type="component" value="Unassembled WGS sequence"/>
</dbReference>
<evidence type="ECO:0000259" key="5">
    <source>
        <dbReference type="Pfam" id="PF00389"/>
    </source>
</evidence>